<gene>
    <name evidence="1" type="ORF">C7B64_18060</name>
</gene>
<name>A0A2T1BZT5_9CYAN</name>
<dbReference type="RefSeq" id="WP_106290046.1">
    <property type="nucleotide sequence ID" value="NZ_CAWNTC010000134.1"/>
</dbReference>
<reference evidence="1 2" key="1">
    <citation type="submission" date="2018-02" db="EMBL/GenBank/DDBJ databases">
        <authorList>
            <person name="Cohen D.B."/>
            <person name="Kent A.D."/>
        </authorList>
    </citation>
    <scope>NUCLEOTIDE SEQUENCE [LARGE SCALE GENOMIC DNA]</scope>
    <source>
        <strain evidence="1 2">CCAP 1448/3</strain>
    </source>
</reference>
<sequence length="66" mass="7493">MSTVEQIEAAILKLSPQELSQLADWVLDLDEQSWDEQIERDIVAGKLDFLAQEALLEYEAGNCRTI</sequence>
<dbReference type="EMBL" id="PVWJ01000104">
    <property type="protein sequence ID" value="PSB01502.1"/>
    <property type="molecule type" value="Genomic_DNA"/>
</dbReference>
<accession>A0A2T1BZT5</accession>
<protein>
    <recommendedName>
        <fullName evidence="3">DUF2281 domain-containing protein</fullName>
    </recommendedName>
</protein>
<proteinExistence type="predicted"/>
<dbReference type="Proteomes" id="UP000238762">
    <property type="component" value="Unassembled WGS sequence"/>
</dbReference>
<evidence type="ECO:0008006" key="3">
    <source>
        <dbReference type="Google" id="ProtNLM"/>
    </source>
</evidence>
<dbReference type="AlphaFoldDB" id="A0A2T1BZT5"/>
<organism evidence="1 2">
    <name type="scientific">Merismopedia glauca CCAP 1448/3</name>
    <dbReference type="NCBI Taxonomy" id="1296344"/>
    <lineage>
        <taxon>Bacteria</taxon>
        <taxon>Bacillati</taxon>
        <taxon>Cyanobacteriota</taxon>
        <taxon>Cyanophyceae</taxon>
        <taxon>Synechococcales</taxon>
        <taxon>Merismopediaceae</taxon>
        <taxon>Merismopedia</taxon>
    </lineage>
</organism>
<comment type="caution">
    <text evidence="1">The sequence shown here is derived from an EMBL/GenBank/DDBJ whole genome shotgun (WGS) entry which is preliminary data.</text>
</comment>
<evidence type="ECO:0000313" key="1">
    <source>
        <dbReference type="EMBL" id="PSB01502.1"/>
    </source>
</evidence>
<reference evidence="1 2" key="2">
    <citation type="submission" date="2018-03" db="EMBL/GenBank/DDBJ databases">
        <title>The ancient ancestry and fast evolution of plastids.</title>
        <authorList>
            <person name="Moore K.R."/>
            <person name="Magnabosco C."/>
            <person name="Momper L."/>
            <person name="Gold D.A."/>
            <person name="Bosak T."/>
            <person name="Fournier G.P."/>
        </authorList>
    </citation>
    <scope>NUCLEOTIDE SEQUENCE [LARGE SCALE GENOMIC DNA]</scope>
    <source>
        <strain evidence="1 2">CCAP 1448/3</strain>
    </source>
</reference>
<keyword evidence="2" id="KW-1185">Reference proteome</keyword>
<dbReference type="OrthoDB" id="9800707at2"/>
<evidence type="ECO:0000313" key="2">
    <source>
        <dbReference type="Proteomes" id="UP000238762"/>
    </source>
</evidence>